<dbReference type="AlphaFoldDB" id="A0AAV9NVN6"/>
<organism evidence="1 2">
    <name type="scientific">Saxophila tyrrhenica</name>
    <dbReference type="NCBI Taxonomy" id="1690608"/>
    <lineage>
        <taxon>Eukaryota</taxon>
        <taxon>Fungi</taxon>
        <taxon>Dikarya</taxon>
        <taxon>Ascomycota</taxon>
        <taxon>Pezizomycotina</taxon>
        <taxon>Dothideomycetes</taxon>
        <taxon>Dothideomycetidae</taxon>
        <taxon>Mycosphaerellales</taxon>
        <taxon>Extremaceae</taxon>
        <taxon>Saxophila</taxon>
    </lineage>
</organism>
<accession>A0AAV9NVN6</accession>
<evidence type="ECO:0000313" key="1">
    <source>
        <dbReference type="EMBL" id="KAK5163888.1"/>
    </source>
</evidence>
<name>A0AAV9NVN6_9PEZI</name>
<reference evidence="1 2" key="1">
    <citation type="submission" date="2023-08" db="EMBL/GenBank/DDBJ databases">
        <title>Black Yeasts Isolated from many extreme environments.</title>
        <authorList>
            <person name="Coleine C."/>
            <person name="Stajich J.E."/>
            <person name="Selbmann L."/>
        </authorList>
    </citation>
    <scope>NUCLEOTIDE SEQUENCE [LARGE SCALE GENOMIC DNA]</scope>
    <source>
        <strain evidence="1 2">CCFEE 5935</strain>
    </source>
</reference>
<dbReference type="EMBL" id="JAVRRT010000022">
    <property type="protein sequence ID" value="KAK5163888.1"/>
    <property type="molecule type" value="Genomic_DNA"/>
</dbReference>
<comment type="caution">
    <text evidence="1">The sequence shown here is derived from an EMBL/GenBank/DDBJ whole genome shotgun (WGS) entry which is preliminary data.</text>
</comment>
<sequence>MSLLLSLPAELLDNIVELVVEDARLPPLTIKAAHQTRMRDEDMPSGRIHGFQSRSFGPRHVRYERTETRANASGLLLACRQTHKQTKDALAHVMVINETELWPTWLHVPSVAKRISEVKVNFRVYDAEEDDEAHCVVREGGGHESLEWCFWFLLECFLRCGPANPPVASHDEPYRSDSISCIEDVSIEFSTGTPPSKQSASEEDEIQQKLVGAYRKRRNKIADHIIHKTYELMSMGYHESEYGKLLYERIGDMRAGGEGRDTWGFQLGEWLGEMHPRPDRGQIDDTTTTFGHLPADCRLRSAWNWKHSTVQRRISLGLHIPDPFAWPGSQQWRHWKNLKDGRSEGNACGRSCYCDYGGLDEKLIEGTTRGRETTIHGGPPNAEEASGEIWWEEA</sequence>
<evidence type="ECO:0008006" key="3">
    <source>
        <dbReference type="Google" id="ProtNLM"/>
    </source>
</evidence>
<keyword evidence="2" id="KW-1185">Reference proteome</keyword>
<gene>
    <name evidence="1" type="ORF">LTR77_010282</name>
</gene>
<evidence type="ECO:0000313" key="2">
    <source>
        <dbReference type="Proteomes" id="UP001337655"/>
    </source>
</evidence>
<proteinExistence type="predicted"/>
<dbReference type="RefSeq" id="XP_064654252.1">
    <property type="nucleotide sequence ID" value="XM_064807505.1"/>
</dbReference>
<protein>
    <recommendedName>
        <fullName evidence="3">F-box domain-containing protein</fullName>
    </recommendedName>
</protein>
<dbReference type="Proteomes" id="UP001337655">
    <property type="component" value="Unassembled WGS sequence"/>
</dbReference>
<dbReference type="GeneID" id="89931611"/>